<comment type="caution">
    <text evidence="1">The sequence shown here is derived from an EMBL/GenBank/DDBJ whole genome shotgun (WGS) entry which is preliminary data.</text>
</comment>
<accession>A0A266Q206</accession>
<evidence type="ECO:0000313" key="2">
    <source>
        <dbReference type="Proteomes" id="UP000216101"/>
    </source>
</evidence>
<reference evidence="2" key="1">
    <citation type="submission" date="2017-05" db="EMBL/GenBank/DDBJ databases">
        <authorList>
            <person name="Barney B.M."/>
        </authorList>
    </citation>
    <scope>NUCLEOTIDE SEQUENCE [LARGE SCALE GENOMIC DNA]</scope>
    <source>
        <strain evidence="2">PSBB022</strain>
    </source>
</reference>
<dbReference type="EMBL" id="NHNI01000003">
    <property type="protein sequence ID" value="OZY83882.1"/>
    <property type="molecule type" value="Genomic_DNA"/>
</dbReference>
<name>A0A266Q206_9GAMM</name>
<dbReference type="RefSeq" id="WP_078043838.1">
    <property type="nucleotide sequence ID" value="NZ_NHNI01000003.1"/>
</dbReference>
<dbReference type="AlphaFoldDB" id="A0A266Q206"/>
<gene>
    <name evidence="1" type="ORF">CBP51_18910</name>
</gene>
<dbReference type="Proteomes" id="UP000216101">
    <property type="component" value="Unassembled WGS sequence"/>
</dbReference>
<organism evidence="1 2">
    <name type="scientific">Cellvibrio mixtus</name>
    <dbReference type="NCBI Taxonomy" id="39650"/>
    <lineage>
        <taxon>Bacteria</taxon>
        <taxon>Pseudomonadati</taxon>
        <taxon>Pseudomonadota</taxon>
        <taxon>Gammaproteobacteria</taxon>
        <taxon>Cellvibrionales</taxon>
        <taxon>Cellvibrionaceae</taxon>
        <taxon>Cellvibrio</taxon>
    </lineage>
</organism>
<sequence length="94" mass="10510">MNLDKSKKRIAKRAKMGFQGFPTISLTYYGKTTSHANEVMIEFVLEEGADTQVERFSSKIDAREDEVIQSAIVKMIERSEAKTVVQIDGVLIAA</sequence>
<proteinExistence type="predicted"/>
<evidence type="ECO:0000313" key="1">
    <source>
        <dbReference type="EMBL" id="OZY83882.1"/>
    </source>
</evidence>
<keyword evidence="2" id="KW-1185">Reference proteome</keyword>
<protein>
    <submittedName>
        <fullName evidence="1">Uncharacterized protein</fullName>
    </submittedName>
</protein>